<proteinExistence type="predicted"/>
<keyword evidence="2" id="KW-1185">Reference proteome</keyword>
<accession>A0ABD1WU80</accession>
<reference evidence="2" key="1">
    <citation type="submission" date="2024-07" db="EMBL/GenBank/DDBJ databases">
        <title>Two chromosome-level genome assemblies of Korean endemic species Abeliophyllum distichum and Forsythia ovata (Oleaceae).</title>
        <authorList>
            <person name="Jang H."/>
        </authorList>
    </citation>
    <scope>NUCLEOTIDE SEQUENCE [LARGE SCALE GENOMIC DNA]</scope>
</reference>
<sequence>MRAWRNGNAMMRAALINEPSVYATTLAHAGEDDLEVQVAGGSKTHEVVEPQALEGLNYDHSFHMKKILEVRPSDVNFMVFDMMPPNLQRAITTVDSFWTDGWASYSAKTSAEVKLNAWPLLPSPWF</sequence>
<comment type="caution">
    <text evidence="1">The sequence shown here is derived from an EMBL/GenBank/DDBJ whole genome shotgun (WGS) entry which is preliminary data.</text>
</comment>
<dbReference type="EMBL" id="JBFOLJ010000002">
    <property type="protein sequence ID" value="KAL2553252.1"/>
    <property type="molecule type" value="Genomic_DNA"/>
</dbReference>
<name>A0ABD1WU80_9LAMI</name>
<dbReference type="AlphaFoldDB" id="A0ABD1WU80"/>
<gene>
    <name evidence="1" type="ORF">Fot_06871</name>
</gene>
<evidence type="ECO:0000313" key="1">
    <source>
        <dbReference type="EMBL" id="KAL2553252.1"/>
    </source>
</evidence>
<protein>
    <submittedName>
        <fullName evidence="1">Uncharacterized protein</fullName>
    </submittedName>
</protein>
<organism evidence="1 2">
    <name type="scientific">Forsythia ovata</name>
    <dbReference type="NCBI Taxonomy" id="205694"/>
    <lineage>
        <taxon>Eukaryota</taxon>
        <taxon>Viridiplantae</taxon>
        <taxon>Streptophyta</taxon>
        <taxon>Embryophyta</taxon>
        <taxon>Tracheophyta</taxon>
        <taxon>Spermatophyta</taxon>
        <taxon>Magnoliopsida</taxon>
        <taxon>eudicotyledons</taxon>
        <taxon>Gunneridae</taxon>
        <taxon>Pentapetalae</taxon>
        <taxon>asterids</taxon>
        <taxon>lamiids</taxon>
        <taxon>Lamiales</taxon>
        <taxon>Oleaceae</taxon>
        <taxon>Forsythieae</taxon>
        <taxon>Forsythia</taxon>
    </lineage>
</organism>
<dbReference type="Proteomes" id="UP001604277">
    <property type="component" value="Unassembled WGS sequence"/>
</dbReference>
<evidence type="ECO:0000313" key="2">
    <source>
        <dbReference type="Proteomes" id="UP001604277"/>
    </source>
</evidence>